<evidence type="ECO:0000313" key="1">
    <source>
        <dbReference type="EMBL" id="GMN52533.1"/>
    </source>
</evidence>
<keyword evidence="2" id="KW-1185">Reference proteome</keyword>
<proteinExistence type="predicted"/>
<protein>
    <submittedName>
        <fullName evidence="1">Uncharacterized protein</fullName>
    </submittedName>
</protein>
<name>A0AA88AD67_FICCA</name>
<dbReference type="Proteomes" id="UP001187192">
    <property type="component" value="Unassembled WGS sequence"/>
</dbReference>
<accession>A0AA88AD67</accession>
<dbReference type="AlphaFoldDB" id="A0AA88AD67"/>
<reference evidence="1" key="1">
    <citation type="submission" date="2023-07" db="EMBL/GenBank/DDBJ databases">
        <title>draft genome sequence of fig (Ficus carica).</title>
        <authorList>
            <person name="Takahashi T."/>
            <person name="Nishimura K."/>
        </authorList>
    </citation>
    <scope>NUCLEOTIDE SEQUENCE</scope>
</reference>
<organism evidence="1 2">
    <name type="scientific">Ficus carica</name>
    <name type="common">Common fig</name>
    <dbReference type="NCBI Taxonomy" id="3494"/>
    <lineage>
        <taxon>Eukaryota</taxon>
        <taxon>Viridiplantae</taxon>
        <taxon>Streptophyta</taxon>
        <taxon>Embryophyta</taxon>
        <taxon>Tracheophyta</taxon>
        <taxon>Spermatophyta</taxon>
        <taxon>Magnoliopsida</taxon>
        <taxon>eudicotyledons</taxon>
        <taxon>Gunneridae</taxon>
        <taxon>Pentapetalae</taxon>
        <taxon>rosids</taxon>
        <taxon>fabids</taxon>
        <taxon>Rosales</taxon>
        <taxon>Moraceae</taxon>
        <taxon>Ficeae</taxon>
        <taxon>Ficus</taxon>
    </lineage>
</organism>
<evidence type="ECO:0000313" key="2">
    <source>
        <dbReference type="Proteomes" id="UP001187192"/>
    </source>
</evidence>
<comment type="caution">
    <text evidence="1">The sequence shown here is derived from an EMBL/GenBank/DDBJ whole genome shotgun (WGS) entry which is preliminary data.</text>
</comment>
<gene>
    <name evidence="1" type="ORF">TIFTF001_021685</name>
</gene>
<sequence>MLATNIAQQSTRTITQICYHKYQNMQAVKMPYLQFVLLSPVTGGQSSEFFCQPNAFTNIFGGDKVKCNLQAGLDLTQHLTAQAKDSHTPPVSALPNAPLSFKMICACQALVRFIVLH</sequence>
<dbReference type="EMBL" id="BTGU01000042">
    <property type="protein sequence ID" value="GMN52533.1"/>
    <property type="molecule type" value="Genomic_DNA"/>
</dbReference>